<accession>A0A965ZCB0</accession>
<evidence type="ECO:0000313" key="4">
    <source>
        <dbReference type="EMBL" id="NCD68389.1"/>
    </source>
</evidence>
<evidence type="ECO:0000256" key="1">
    <source>
        <dbReference type="ARBA" id="ARBA00022679"/>
    </source>
</evidence>
<evidence type="ECO:0000259" key="2">
    <source>
        <dbReference type="Pfam" id="PF00534"/>
    </source>
</evidence>
<feature type="domain" description="Glycosyl transferase family 1" evidence="2">
    <location>
        <begin position="195"/>
        <end position="324"/>
    </location>
</feature>
<dbReference type="PANTHER" id="PTHR46401">
    <property type="entry name" value="GLYCOSYLTRANSFERASE WBBK-RELATED"/>
    <property type="match status" value="1"/>
</dbReference>
<dbReference type="Proteomes" id="UP000638732">
    <property type="component" value="Unassembled WGS sequence"/>
</dbReference>
<dbReference type="GO" id="GO:0009103">
    <property type="term" value="P:lipopolysaccharide biosynthetic process"/>
    <property type="evidence" value="ECO:0007669"/>
    <property type="project" value="TreeGrafter"/>
</dbReference>
<keyword evidence="5" id="KW-1185">Reference proteome</keyword>
<keyword evidence="1" id="KW-0808">Transferase</keyword>
<dbReference type="SUPFAM" id="SSF53756">
    <property type="entry name" value="UDP-Glycosyltransferase/glycogen phosphorylase"/>
    <property type="match status" value="1"/>
</dbReference>
<dbReference type="AlphaFoldDB" id="A0A965ZCB0"/>
<feature type="domain" description="Glycosyltransferase subfamily 4-like N-terminal" evidence="3">
    <location>
        <begin position="19"/>
        <end position="177"/>
    </location>
</feature>
<reference evidence="4" key="1">
    <citation type="submission" date="2020-01" db="EMBL/GenBank/DDBJ databases">
        <authorList>
            <person name="Seo Y.L."/>
        </authorList>
    </citation>
    <scope>NUCLEOTIDE SEQUENCE</scope>
    <source>
        <strain evidence="4">R11</strain>
    </source>
</reference>
<dbReference type="Gene3D" id="3.40.50.2000">
    <property type="entry name" value="Glycogen Phosphorylase B"/>
    <property type="match status" value="2"/>
</dbReference>
<gene>
    <name evidence="4" type="ORF">GSY63_03385</name>
</gene>
<dbReference type="RefSeq" id="WP_166584416.1">
    <property type="nucleotide sequence ID" value="NZ_WWEO01000038.1"/>
</dbReference>
<protein>
    <submittedName>
        <fullName evidence="4">Glycosyltransferase</fullName>
    </submittedName>
</protein>
<dbReference type="EMBL" id="WWEO01000038">
    <property type="protein sequence ID" value="NCD68389.1"/>
    <property type="molecule type" value="Genomic_DNA"/>
</dbReference>
<evidence type="ECO:0000313" key="5">
    <source>
        <dbReference type="Proteomes" id="UP000638732"/>
    </source>
</evidence>
<dbReference type="Pfam" id="PF00534">
    <property type="entry name" value="Glycos_transf_1"/>
    <property type="match status" value="1"/>
</dbReference>
<evidence type="ECO:0000259" key="3">
    <source>
        <dbReference type="Pfam" id="PF13439"/>
    </source>
</evidence>
<dbReference type="PANTHER" id="PTHR46401:SF2">
    <property type="entry name" value="GLYCOSYLTRANSFERASE WBBK-RELATED"/>
    <property type="match status" value="1"/>
</dbReference>
<name>A0A965ZCB0_9SPHI</name>
<proteinExistence type="predicted"/>
<organism evidence="4 5">
    <name type="scientific">Mucilaginibacter agri</name>
    <dbReference type="NCBI Taxonomy" id="2695265"/>
    <lineage>
        <taxon>Bacteria</taxon>
        <taxon>Pseudomonadati</taxon>
        <taxon>Bacteroidota</taxon>
        <taxon>Sphingobacteriia</taxon>
        <taxon>Sphingobacteriales</taxon>
        <taxon>Sphingobacteriaceae</taxon>
        <taxon>Mucilaginibacter</taxon>
    </lineage>
</organism>
<comment type="caution">
    <text evidence="4">The sequence shown here is derived from an EMBL/GenBank/DDBJ whole genome shotgun (WGS) entry which is preliminary data.</text>
</comment>
<reference evidence="4" key="2">
    <citation type="submission" date="2020-10" db="EMBL/GenBank/DDBJ databases">
        <title>Mucilaginibacter sp. nov., isolated from soil.</title>
        <authorList>
            <person name="Jeon C.O."/>
        </authorList>
    </citation>
    <scope>NUCLEOTIDE SEQUENCE</scope>
    <source>
        <strain evidence="4">R11</strain>
    </source>
</reference>
<dbReference type="GO" id="GO:0016757">
    <property type="term" value="F:glycosyltransferase activity"/>
    <property type="evidence" value="ECO:0007669"/>
    <property type="project" value="InterPro"/>
</dbReference>
<dbReference type="InterPro" id="IPR001296">
    <property type="entry name" value="Glyco_trans_1"/>
</dbReference>
<dbReference type="Pfam" id="PF13439">
    <property type="entry name" value="Glyco_transf_4"/>
    <property type="match status" value="1"/>
</dbReference>
<sequence>MRIFFFTHPSFLGSQSMPRFANMLADGMQKRGHAVKVLMPEARFFKLPVPQSLKKWMGYIDQYILFPMLVRKLKKESGKETLFVFTDHALGPWIPLVADRPHVIHCHDFLAQRSALNEIPENPTSASGKKYQAYIRRGYQRGKNFISVSQKTQYDLHRFLKAAPQISDMVYNGLNPSFVLQDVNTAREVIGKHINVDLSKGYILHVGGNQWYKNRMGVIEIYDAWCKKYGGGIPLLMFGPEANVKLATKREASPYKNDIYLLSGKDDAFVKQAYTGASLFLFPSLAEGFGWPIAEAMASGAPVITTGEAPMNEVGGNAAFYISRRPSANVGDWDNESAKVLDKVLNLDVESRKEIIDAGLENVNRFNLQTAIQQIEAIYQKIVDGCTK</sequence>
<dbReference type="InterPro" id="IPR028098">
    <property type="entry name" value="Glyco_trans_4-like_N"/>
</dbReference>